<keyword evidence="3" id="KW-1185">Reference proteome</keyword>
<proteinExistence type="predicted"/>
<comment type="caution">
    <text evidence="2">The sequence shown here is derived from an EMBL/GenBank/DDBJ whole genome shotgun (WGS) entry which is preliminary data.</text>
</comment>
<dbReference type="Proteomes" id="UP001482620">
    <property type="component" value="Unassembled WGS sequence"/>
</dbReference>
<keyword evidence="1" id="KW-1133">Transmembrane helix</keyword>
<reference evidence="2 3" key="1">
    <citation type="submission" date="2021-06" db="EMBL/GenBank/DDBJ databases">
        <authorList>
            <person name="Palmer J.M."/>
        </authorList>
    </citation>
    <scope>NUCLEOTIDE SEQUENCE [LARGE SCALE GENOMIC DNA]</scope>
    <source>
        <strain evidence="3">if_2019</strain>
        <tissue evidence="2">Muscle</tissue>
    </source>
</reference>
<organism evidence="2 3">
    <name type="scientific">Ilyodon furcidens</name>
    <name type="common">goldbreast splitfin</name>
    <dbReference type="NCBI Taxonomy" id="33524"/>
    <lineage>
        <taxon>Eukaryota</taxon>
        <taxon>Metazoa</taxon>
        <taxon>Chordata</taxon>
        <taxon>Craniata</taxon>
        <taxon>Vertebrata</taxon>
        <taxon>Euteleostomi</taxon>
        <taxon>Actinopterygii</taxon>
        <taxon>Neopterygii</taxon>
        <taxon>Teleostei</taxon>
        <taxon>Neoteleostei</taxon>
        <taxon>Acanthomorphata</taxon>
        <taxon>Ovalentaria</taxon>
        <taxon>Atherinomorphae</taxon>
        <taxon>Cyprinodontiformes</taxon>
        <taxon>Goodeidae</taxon>
        <taxon>Ilyodon</taxon>
    </lineage>
</organism>
<dbReference type="EMBL" id="JAHRIQ010060732">
    <property type="protein sequence ID" value="MEQ2241306.1"/>
    <property type="molecule type" value="Genomic_DNA"/>
</dbReference>
<name>A0ABV0U8B1_9TELE</name>
<gene>
    <name evidence="2" type="ORF">ILYODFUR_024011</name>
</gene>
<keyword evidence="1" id="KW-0812">Transmembrane</keyword>
<accession>A0ABV0U8B1</accession>
<keyword evidence="1" id="KW-0472">Membrane</keyword>
<evidence type="ECO:0000313" key="2">
    <source>
        <dbReference type="EMBL" id="MEQ2241306.1"/>
    </source>
</evidence>
<feature type="transmembrane region" description="Helical" evidence="1">
    <location>
        <begin position="113"/>
        <end position="131"/>
    </location>
</feature>
<evidence type="ECO:0000256" key="1">
    <source>
        <dbReference type="SAM" id="Phobius"/>
    </source>
</evidence>
<evidence type="ECO:0000313" key="3">
    <source>
        <dbReference type="Proteomes" id="UP001482620"/>
    </source>
</evidence>
<sequence>MRFKYWDNQKKVLFSVASQLLFFMCSSQGVASPFLSCSMAAKEEQKDAVGLGLHCSEPVSGCSFFGLLILRPFVLLLSLLSMCEGDDEELQTGKFAAEDEGLRTLRRGHSLSLVGRGFFSFVSVFFSFALSKRAISVMSGLSDILAVKHET</sequence>
<protein>
    <submittedName>
        <fullName evidence="2">Uncharacterized protein</fullName>
    </submittedName>
</protein>